<evidence type="ECO:0000313" key="3">
    <source>
        <dbReference type="EMBL" id="KAG1565363.1"/>
    </source>
</evidence>
<evidence type="ECO:0000256" key="1">
    <source>
        <dbReference type="SAM" id="MobiDB-lite"/>
    </source>
</evidence>
<name>A0A9P6YW94_9FUNG</name>
<feature type="signal peptide" evidence="2">
    <location>
        <begin position="1"/>
        <end position="20"/>
    </location>
</feature>
<proteinExistence type="predicted"/>
<keyword evidence="2" id="KW-0732">Signal</keyword>
<dbReference type="AlphaFoldDB" id="A0A9P6YW94"/>
<comment type="caution">
    <text evidence="3">The sequence shown here is derived from an EMBL/GenBank/DDBJ whole genome shotgun (WGS) entry which is preliminary data.</text>
</comment>
<feature type="compositionally biased region" description="Basic and acidic residues" evidence="1">
    <location>
        <begin position="81"/>
        <end position="97"/>
    </location>
</feature>
<accession>A0A9P6YW94</accession>
<dbReference type="Proteomes" id="UP000740926">
    <property type="component" value="Unassembled WGS sequence"/>
</dbReference>
<protein>
    <recommendedName>
        <fullName evidence="5">Peptidylprolyl isomerase</fullName>
    </recommendedName>
</protein>
<dbReference type="EMBL" id="JAANIU010002152">
    <property type="protein sequence ID" value="KAG1565363.1"/>
    <property type="molecule type" value="Genomic_DNA"/>
</dbReference>
<feature type="region of interest" description="Disordered" evidence="1">
    <location>
        <begin position="77"/>
        <end position="99"/>
    </location>
</feature>
<evidence type="ECO:0008006" key="5">
    <source>
        <dbReference type="Google" id="ProtNLM"/>
    </source>
</evidence>
<keyword evidence="4" id="KW-1185">Reference proteome</keyword>
<sequence>MYCTWLLFCLFVAVHSLVFATPLIQAPPIQDVSKAHRRQPKRLYEKKGKKGHPGYDRGPKETTVYVHYTLTATKTITIGNDDSRGRDDSGRGREGGPRFDFGQLFEYERLLAAPTPIPVSRPSVADAKV</sequence>
<gene>
    <name evidence="3" type="ORF">G6F50_010145</name>
</gene>
<organism evidence="3 4">
    <name type="scientific">Rhizopus delemar</name>
    <dbReference type="NCBI Taxonomy" id="936053"/>
    <lineage>
        <taxon>Eukaryota</taxon>
        <taxon>Fungi</taxon>
        <taxon>Fungi incertae sedis</taxon>
        <taxon>Mucoromycota</taxon>
        <taxon>Mucoromycotina</taxon>
        <taxon>Mucoromycetes</taxon>
        <taxon>Mucorales</taxon>
        <taxon>Mucorineae</taxon>
        <taxon>Rhizopodaceae</taxon>
        <taxon>Rhizopus</taxon>
    </lineage>
</organism>
<feature type="region of interest" description="Disordered" evidence="1">
    <location>
        <begin position="32"/>
        <end position="60"/>
    </location>
</feature>
<evidence type="ECO:0000256" key="2">
    <source>
        <dbReference type="SAM" id="SignalP"/>
    </source>
</evidence>
<feature type="chain" id="PRO_5040125544" description="Peptidylprolyl isomerase" evidence="2">
    <location>
        <begin position="21"/>
        <end position="129"/>
    </location>
</feature>
<reference evidence="3 4" key="1">
    <citation type="journal article" date="2020" name="Microb. Genom.">
        <title>Genetic diversity of clinical and environmental Mucorales isolates obtained from an investigation of mucormycosis cases among solid organ transplant recipients.</title>
        <authorList>
            <person name="Nguyen M.H."/>
            <person name="Kaul D."/>
            <person name="Muto C."/>
            <person name="Cheng S.J."/>
            <person name="Richter R.A."/>
            <person name="Bruno V.M."/>
            <person name="Liu G."/>
            <person name="Beyhan S."/>
            <person name="Sundermann A.J."/>
            <person name="Mounaud S."/>
            <person name="Pasculle A.W."/>
            <person name="Nierman W.C."/>
            <person name="Driscoll E."/>
            <person name="Cumbie R."/>
            <person name="Clancy C.J."/>
            <person name="Dupont C.L."/>
        </authorList>
    </citation>
    <scope>NUCLEOTIDE SEQUENCE [LARGE SCALE GENOMIC DNA]</scope>
    <source>
        <strain evidence="3 4">GL24</strain>
    </source>
</reference>
<evidence type="ECO:0000313" key="4">
    <source>
        <dbReference type="Proteomes" id="UP000740926"/>
    </source>
</evidence>